<evidence type="ECO:0000313" key="1">
    <source>
        <dbReference type="EMBL" id="MFD1425504.1"/>
    </source>
</evidence>
<dbReference type="NCBIfam" id="NF047353">
    <property type="entry name" value="tube_lmo2291"/>
    <property type="match status" value="1"/>
</dbReference>
<proteinExistence type="predicted"/>
<accession>A0ABW4C475</accession>
<organism evidence="1 2">
    <name type="scientific">Kroppenstedtia sanguinis</name>
    <dbReference type="NCBI Taxonomy" id="1380684"/>
    <lineage>
        <taxon>Bacteria</taxon>
        <taxon>Bacillati</taxon>
        <taxon>Bacillota</taxon>
        <taxon>Bacilli</taxon>
        <taxon>Bacillales</taxon>
        <taxon>Thermoactinomycetaceae</taxon>
        <taxon>Kroppenstedtia</taxon>
    </lineage>
</organism>
<evidence type="ECO:0000313" key="2">
    <source>
        <dbReference type="Proteomes" id="UP001597282"/>
    </source>
</evidence>
<dbReference type="Proteomes" id="UP001597282">
    <property type="component" value="Unassembled WGS sequence"/>
</dbReference>
<dbReference type="EMBL" id="JBHTNU010000001">
    <property type="protein sequence ID" value="MFD1425504.1"/>
    <property type="molecule type" value="Genomic_DNA"/>
</dbReference>
<sequence length="150" mass="15979">MAEQGFLLQTKHLFEIKDGGGEWARIGAGISSVEPSANDELAQDVYLDGEGLGETDVIGAQLILAFSGHRKYGDPAQDYIFNTLMKLGPGRRTELRWTLPNGDMLEGPVTIANLSGPSGDAGGKGEIEFELHFNGEPKFTPADETGGVEG</sequence>
<name>A0ABW4C475_9BACL</name>
<reference evidence="2" key="1">
    <citation type="journal article" date="2019" name="Int. J. Syst. Evol. Microbiol.">
        <title>The Global Catalogue of Microorganisms (GCM) 10K type strain sequencing project: providing services to taxonomists for standard genome sequencing and annotation.</title>
        <authorList>
            <consortium name="The Broad Institute Genomics Platform"/>
            <consortium name="The Broad Institute Genome Sequencing Center for Infectious Disease"/>
            <person name="Wu L."/>
            <person name="Ma J."/>
        </authorList>
    </citation>
    <scope>NUCLEOTIDE SEQUENCE [LARGE SCALE GENOMIC DNA]</scope>
    <source>
        <strain evidence="2">S1</strain>
    </source>
</reference>
<dbReference type="RefSeq" id="WP_380162301.1">
    <property type="nucleotide sequence ID" value="NZ_JBHTNU010000001.1"/>
</dbReference>
<comment type="caution">
    <text evidence="1">The sequence shown here is derived from an EMBL/GenBank/DDBJ whole genome shotgun (WGS) entry which is preliminary data.</text>
</comment>
<keyword evidence="2" id="KW-1185">Reference proteome</keyword>
<protein>
    <submittedName>
        <fullName evidence="1">Phage tail tube protein</fullName>
    </submittedName>
</protein>
<gene>
    <name evidence="1" type="ORF">ACFQ4Y_00970</name>
</gene>